<dbReference type="KEGG" id="bqy:MUS_1499"/>
<dbReference type="PATRIC" id="fig|1126211.3.peg.1427"/>
<dbReference type="HOGENOM" id="CLU_3265129_0_0_9"/>
<dbReference type="EMBL" id="CP003332">
    <property type="protein sequence ID" value="AFJ61512.1"/>
    <property type="molecule type" value="Genomic_DNA"/>
</dbReference>
<dbReference type="Proteomes" id="UP000002878">
    <property type="component" value="Chromosome"/>
</dbReference>
<name>I2C4D8_BACAY</name>
<organism evidence="1 2">
    <name type="scientific">Bacillus amyloliquefaciens (strain Y2)</name>
    <name type="common">Bacillus amyloliquefaciens subsp. plantarum (strain B9601-Y2)</name>
    <dbReference type="NCBI Taxonomy" id="1155777"/>
    <lineage>
        <taxon>Bacteria</taxon>
        <taxon>Bacillati</taxon>
        <taxon>Bacillota</taxon>
        <taxon>Bacilli</taxon>
        <taxon>Bacillales</taxon>
        <taxon>Bacillaceae</taxon>
        <taxon>Bacillus</taxon>
        <taxon>Bacillus amyloliquefaciens group</taxon>
    </lineage>
</organism>
<evidence type="ECO:0000313" key="2">
    <source>
        <dbReference type="Proteomes" id="UP000002878"/>
    </source>
</evidence>
<evidence type="ECO:0000313" key="1">
    <source>
        <dbReference type="EMBL" id="AFJ61512.1"/>
    </source>
</evidence>
<gene>
    <name evidence="1" type="ORF">MUS_1499</name>
</gene>
<sequence>MSSSFSMPFVFLIYHSNKIKAAEASATHMYAFSFSGMQKNK</sequence>
<protein>
    <submittedName>
        <fullName evidence="1">Uncharacterized protein</fullName>
    </submittedName>
</protein>
<reference evidence="1 2" key="1">
    <citation type="journal article" date="2012" name="J. Biotechnol.">
        <title>Genome sequence of the plant growth promoting strain Bacillus amyloliquefaciens subsp. plantarum B9601-Y2 and expression of mersacidin and other secondary metabolites.</title>
        <authorList>
            <person name="He P."/>
            <person name="Hao K."/>
            <person name="Blom J."/>
            <person name="Ruckert C."/>
            <person name="Vater J."/>
            <person name="Mao Z."/>
            <person name="Wu Y."/>
            <person name="Hou M."/>
            <person name="He P."/>
            <person name="He Y."/>
            <person name="Borriss R."/>
        </authorList>
    </citation>
    <scope>NUCLEOTIDE SEQUENCE [LARGE SCALE GENOMIC DNA]</scope>
    <source>
        <strain evidence="1">Y2</strain>
    </source>
</reference>
<proteinExistence type="predicted"/>
<accession>I2C4D8</accession>
<dbReference type="AlphaFoldDB" id="I2C4D8"/>